<dbReference type="InterPro" id="IPR036282">
    <property type="entry name" value="Glutathione-S-Trfase_C_sf"/>
</dbReference>
<feature type="binding site" evidence="2">
    <location>
        <begin position="144"/>
        <end position="147"/>
    </location>
    <ligand>
        <name>glutathione</name>
        <dbReference type="ChEBI" id="CHEBI:57925"/>
    </ligand>
</feature>
<dbReference type="InterPro" id="IPR040079">
    <property type="entry name" value="Glutathione_S-Trfase"/>
</dbReference>
<dbReference type="PROSITE" id="PS50405">
    <property type="entry name" value="GST_CTER"/>
    <property type="match status" value="1"/>
</dbReference>
<feature type="domain" description="GST C-terminal" evidence="4">
    <location>
        <begin position="189"/>
        <end position="316"/>
    </location>
</feature>
<dbReference type="Gene3D" id="1.20.1050.10">
    <property type="match status" value="1"/>
</dbReference>
<dbReference type="Pfam" id="PF13410">
    <property type="entry name" value="GST_C_2"/>
    <property type="match status" value="1"/>
</dbReference>
<dbReference type="SUPFAM" id="SSF52833">
    <property type="entry name" value="Thioredoxin-like"/>
    <property type="match status" value="1"/>
</dbReference>
<evidence type="ECO:0000259" key="4">
    <source>
        <dbReference type="PROSITE" id="PS50405"/>
    </source>
</evidence>
<dbReference type="PANTHER" id="PTHR32419">
    <property type="entry name" value="GLUTATHIONYL-HYDROQUINONE REDUCTASE"/>
    <property type="match status" value="1"/>
</dbReference>
<dbReference type="SFLD" id="SFLDS00019">
    <property type="entry name" value="Glutathione_Transferase_(cytos"/>
    <property type="match status" value="1"/>
</dbReference>
<evidence type="ECO:0000256" key="3">
    <source>
        <dbReference type="PIRSR" id="PIRSR015753-3"/>
    </source>
</evidence>
<feature type="site" description="Lowers pKa of active site Cys" evidence="3">
    <location>
        <position position="316"/>
    </location>
</feature>
<dbReference type="InterPro" id="IPR036249">
    <property type="entry name" value="Thioredoxin-like_sf"/>
</dbReference>
<dbReference type="STRING" id="269621.A0A238FD70"/>
<dbReference type="SFLD" id="SFLDG01206">
    <property type="entry name" value="Xi.1"/>
    <property type="match status" value="1"/>
</dbReference>
<evidence type="ECO:0000313" key="6">
    <source>
        <dbReference type="Proteomes" id="UP000198372"/>
    </source>
</evidence>
<organism evidence="5 6">
    <name type="scientific">Microbotryum intermedium</name>
    <dbReference type="NCBI Taxonomy" id="269621"/>
    <lineage>
        <taxon>Eukaryota</taxon>
        <taxon>Fungi</taxon>
        <taxon>Dikarya</taxon>
        <taxon>Basidiomycota</taxon>
        <taxon>Pucciniomycotina</taxon>
        <taxon>Microbotryomycetes</taxon>
        <taxon>Microbotryales</taxon>
        <taxon>Microbotryaceae</taxon>
        <taxon>Microbotryum</taxon>
    </lineage>
</organism>
<protein>
    <submittedName>
        <fullName evidence="5">BQ2448_2723 protein</fullName>
    </submittedName>
</protein>
<evidence type="ECO:0000313" key="5">
    <source>
        <dbReference type="EMBL" id="SCV71135.1"/>
    </source>
</evidence>
<dbReference type="CDD" id="cd03190">
    <property type="entry name" value="GST_C_Omega_like"/>
    <property type="match status" value="1"/>
</dbReference>
<feature type="active site" description="Proton donor/acceptor" evidence="1">
    <location>
        <position position="212"/>
    </location>
</feature>
<dbReference type="Proteomes" id="UP000198372">
    <property type="component" value="Unassembled WGS sequence"/>
</dbReference>
<feature type="site" description="Lowers pKa of active site Cys" evidence="3">
    <location>
        <position position="271"/>
    </location>
</feature>
<dbReference type="AlphaFoldDB" id="A0A238FD70"/>
<dbReference type="OrthoDB" id="2309723at2759"/>
<keyword evidence="6" id="KW-1185">Reference proteome</keyword>
<dbReference type="PIRSF" id="PIRSF015753">
    <property type="entry name" value="GST"/>
    <property type="match status" value="1"/>
</dbReference>
<evidence type="ECO:0000256" key="2">
    <source>
        <dbReference type="PIRSR" id="PIRSR015753-2"/>
    </source>
</evidence>
<feature type="active site" description="Nucleophile" evidence="1">
    <location>
        <position position="57"/>
    </location>
</feature>
<dbReference type="EMBL" id="FMSP01000007">
    <property type="protein sequence ID" value="SCV71135.1"/>
    <property type="molecule type" value="Genomic_DNA"/>
</dbReference>
<dbReference type="SUPFAM" id="SSF47616">
    <property type="entry name" value="GST C-terminal domain-like"/>
    <property type="match status" value="1"/>
</dbReference>
<gene>
    <name evidence="5" type="ORF">BQ2448_2723</name>
</gene>
<sequence length="340" mass="39080">MSDDKQKGANAQKNINSWADRNGEFKRLPSVFRNHIEQGGKHPPEKGRYTLYVSLACPWAHRTLIVRKLKGLENFIDVSVVHPFMGALGWSFYPPIRDEDGAYPATQGETGPDDGVEGVIRDPLYDSKFVRELYFKADKEYSGRFTVPILWDNKEATIVNNESSEIICMLNTEFNSELPSEYASLDLYPESQRQEIDALNEWVYSDVNNGVYRSGFATSQKAYEDAVKKLFGSLDRLEKILSNGKAYLIGDRLTEADVRLYTTIVRFDPVYHGHFKCNLGSIRHDYPNINRWAQNLYWKSPAFKDTTDFDHIKRHYYMSHHQINPTRVVPVGPLPNIESL</sequence>
<proteinExistence type="predicted"/>
<dbReference type="InterPro" id="IPR016639">
    <property type="entry name" value="GST_Omega/GSH"/>
</dbReference>
<dbReference type="GO" id="GO:0005737">
    <property type="term" value="C:cytoplasm"/>
    <property type="evidence" value="ECO:0007669"/>
    <property type="project" value="TreeGrafter"/>
</dbReference>
<dbReference type="InterPro" id="IPR004045">
    <property type="entry name" value="Glutathione_S-Trfase_N"/>
</dbReference>
<dbReference type="InterPro" id="IPR047047">
    <property type="entry name" value="GST_Omega-like_C"/>
</dbReference>
<dbReference type="Gene3D" id="3.40.30.10">
    <property type="entry name" value="Glutaredoxin"/>
    <property type="match status" value="1"/>
</dbReference>
<feature type="binding site" evidence="2">
    <location>
        <position position="90"/>
    </location>
    <ligand>
        <name>glutathione</name>
        <dbReference type="ChEBI" id="CHEBI:57925"/>
    </ligand>
</feature>
<dbReference type="SFLD" id="SFLDG01148">
    <property type="entry name" value="Xi_(cytGST)"/>
    <property type="match status" value="1"/>
</dbReference>
<dbReference type="GO" id="GO:0004364">
    <property type="term" value="F:glutathione transferase activity"/>
    <property type="evidence" value="ECO:0007669"/>
    <property type="project" value="InterPro"/>
</dbReference>
<feature type="binding site" evidence="2">
    <location>
        <begin position="162"/>
        <end position="163"/>
    </location>
    <ligand>
        <name>glutathione</name>
        <dbReference type="ChEBI" id="CHEBI:57925"/>
    </ligand>
</feature>
<dbReference type="Pfam" id="PF13409">
    <property type="entry name" value="GST_N_2"/>
    <property type="match status" value="1"/>
</dbReference>
<reference evidence="6" key="1">
    <citation type="submission" date="2016-09" db="EMBL/GenBank/DDBJ databases">
        <authorList>
            <person name="Jeantristanb JTB J.-T."/>
            <person name="Ricardo R."/>
        </authorList>
    </citation>
    <scope>NUCLEOTIDE SEQUENCE [LARGE SCALE GENOMIC DNA]</scope>
</reference>
<dbReference type="InterPro" id="IPR010987">
    <property type="entry name" value="Glutathione-S-Trfase_C-like"/>
</dbReference>
<accession>A0A238FD70</accession>
<name>A0A238FD70_9BASI</name>
<dbReference type="PANTHER" id="PTHR32419:SF6">
    <property type="entry name" value="GLUTATHIONE S-TRANSFERASE OMEGA-LIKE 1-RELATED"/>
    <property type="match status" value="1"/>
</dbReference>
<evidence type="ECO:0000256" key="1">
    <source>
        <dbReference type="PIRSR" id="PIRSR015753-1"/>
    </source>
</evidence>